<comment type="caution">
    <text evidence="1">The sequence shown here is derived from an EMBL/GenBank/DDBJ whole genome shotgun (WGS) entry which is preliminary data.</text>
</comment>
<accession>A0A9N9CL31</accession>
<sequence length="75" mass="8324">MSKFPKECESEGINDKISVYLNLLRPLLIPVDGQRSERAKKLLARYREANGTSYEVSVGAGQSRGLPYVHGSKLT</sequence>
<name>A0A9N9CL31_9GLOM</name>
<dbReference type="AlphaFoldDB" id="A0A9N9CL31"/>
<evidence type="ECO:0000313" key="1">
    <source>
        <dbReference type="EMBL" id="CAG8607119.1"/>
    </source>
</evidence>
<evidence type="ECO:0000313" key="2">
    <source>
        <dbReference type="Proteomes" id="UP000789508"/>
    </source>
</evidence>
<reference evidence="1" key="1">
    <citation type="submission" date="2021-06" db="EMBL/GenBank/DDBJ databases">
        <authorList>
            <person name="Kallberg Y."/>
            <person name="Tangrot J."/>
            <person name="Rosling A."/>
        </authorList>
    </citation>
    <scope>NUCLEOTIDE SEQUENCE</scope>
    <source>
        <strain evidence="1">FL130A</strain>
    </source>
</reference>
<protein>
    <submittedName>
        <fullName evidence="1">10404_t:CDS:1</fullName>
    </submittedName>
</protein>
<dbReference type="EMBL" id="CAJVPS010004708">
    <property type="protein sequence ID" value="CAG8607119.1"/>
    <property type="molecule type" value="Genomic_DNA"/>
</dbReference>
<keyword evidence="2" id="KW-1185">Reference proteome</keyword>
<gene>
    <name evidence="1" type="ORF">ALEPTO_LOCUS8405</name>
</gene>
<dbReference type="Proteomes" id="UP000789508">
    <property type="component" value="Unassembled WGS sequence"/>
</dbReference>
<organism evidence="1 2">
    <name type="scientific">Ambispora leptoticha</name>
    <dbReference type="NCBI Taxonomy" id="144679"/>
    <lineage>
        <taxon>Eukaryota</taxon>
        <taxon>Fungi</taxon>
        <taxon>Fungi incertae sedis</taxon>
        <taxon>Mucoromycota</taxon>
        <taxon>Glomeromycotina</taxon>
        <taxon>Glomeromycetes</taxon>
        <taxon>Archaeosporales</taxon>
        <taxon>Ambisporaceae</taxon>
        <taxon>Ambispora</taxon>
    </lineage>
</organism>
<feature type="non-terminal residue" evidence="1">
    <location>
        <position position="75"/>
    </location>
</feature>
<proteinExistence type="predicted"/>